<evidence type="ECO:0000313" key="2">
    <source>
        <dbReference type="EMBL" id="NNH79365.1"/>
    </source>
</evidence>
<feature type="transmembrane region" description="Helical" evidence="1">
    <location>
        <begin position="71"/>
        <end position="92"/>
    </location>
</feature>
<dbReference type="AlphaFoldDB" id="A0A7Y2RIG0"/>
<dbReference type="RefSeq" id="WP_171541339.1">
    <property type="nucleotide sequence ID" value="NZ_JABERL010000078.1"/>
</dbReference>
<name>A0A7Y2RIG0_9GAMM</name>
<feature type="transmembrane region" description="Helical" evidence="1">
    <location>
        <begin position="98"/>
        <end position="119"/>
    </location>
</feature>
<keyword evidence="1" id="KW-0472">Membrane</keyword>
<feature type="transmembrane region" description="Helical" evidence="1">
    <location>
        <begin position="12"/>
        <end position="32"/>
    </location>
</feature>
<reference evidence="2 3" key="1">
    <citation type="submission" date="2020-04" db="EMBL/GenBank/DDBJ databases">
        <title>Acinetobacter Taxon 24.</title>
        <authorList>
            <person name="Nemec A."/>
            <person name="Radolfova-Krizova L."/>
            <person name="Higgins P.G."/>
            <person name="Spanelova P."/>
        </authorList>
    </citation>
    <scope>NUCLEOTIDE SEQUENCE [LARGE SCALE GENOMIC DNA]</scope>
    <source>
        <strain evidence="2 3">ANC 5380</strain>
    </source>
</reference>
<feature type="transmembrane region" description="Helical" evidence="1">
    <location>
        <begin position="44"/>
        <end position="64"/>
    </location>
</feature>
<feature type="transmembrane region" description="Helical" evidence="1">
    <location>
        <begin position="140"/>
        <end position="158"/>
    </location>
</feature>
<sequence length="306" mass="34477">MIKNSPVFMQKIMTLVIFSLFFSFLTSIFDFVDGTEQLSRQTAILMMLGTEIFFGLIYFILIYFCLKRKNIAKIIFAILLILGILGFIFTLLTEEILLVQGIFYVVCTILDIYTLTLLFGEQAKSFFNSGYVQNIQEGSYKAWFSTLSSVLFVVMMGAKFSNKYDSNHQPLVGNKSEEIQLLNEAIASEEVEDASVKATNSEANEEDVPTSAAYEKLNCKDPKVIAEFTDTINSSPSALNNNLRIVDVDTDYVEEISFTANPYELQCSVAFTFNDGSNVNYLMRIYDKNGKGKMMIEGTPLENEGE</sequence>
<evidence type="ECO:0000313" key="3">
    <source>
        <dbReference type="Proteomes" id="UP000569202"/>
    </source>
</evidence>
<keyword evidence="1" id="KW-0812">Transmembrane</keyword>
<evidence type="ECO:0000256" key="1">
    <source>
        <dbReference type="SAM" id="Phobius"/>
    </source>
</evidence>
<accession>A0A7Y2RIG0</accession>
<proteinExistence type="predicted"/>
<keyword evidence="1" id="KW-1133">Transmembrane helix</keyword>
<organism evidence="2 3">
    <name type="scientific">Acinetobacter terrae</name>
    <dbReference type="NCBI Taxonomy" id="2731247"/>
    <lineage>
        <taxon>Bacteria</taxon>
        <taxon>Pseudomonadati</taxon>
        <taxon>Pseudomonadota</taxon>
        <taxon>Gammaproteobacteria</taxon>
        <taxon>Moraxellales</taxon>
        <taxon>Moraxellaceae</taxon>
        <taxon>Acinetobacter</taxon>
        <taxon>Acinetobacter Taxon 24</taxon>
    </lineage>
</organism>
<comment type="caution">
    <text evidence="2">The sequence shown here is derived from an EMBL/GenBank/DDBJ whole genome shotgun (WGS) entry which is preliminary data.</text>
</comment>
<gene>
    <name evidence="2" type="ORF">HLH17_17335</name>
</gene>
<dbReference type="EMBL" id="JABERL010000078">
    <property type="protein sequence ID" value="NNH79365.1"/>
    <property type="molecule type" value="Genomic_DNA"/>
</dbReference>
<dbReference type="Proteomes" id="UP000569202">
    <property type="component" value="Unassembled WGS sequence"/>
</dbReference>
<protein>
    <submittedName>
        <fullName evidence="2">Uncharacterized protein</fullName>
    </submittedName>
</protein>